<sequence length="58" mass="6101">MYALFDMRAIHTLPGFKEPASEGTVQVVAHVAAASGGRLGVMAGFNGVRSNVELKIEV</sequence>
<proteinExistence type="predicted"/>
<dbReference type="RefSeq" id="WP_156217351.1">
    <property type="nucleotide sequence ID" value="NZ_WOFH01000005.1"/>
</dbReference>
<accession>A0A7K1L1N5</accession>
<comment type="caution">
    <text evidence="1">The sequence shown here is derived from an EMBL/GenBank/DDBJ whole genome shotgun (WGS) entry which is preliminary data.</text>
</comment>
<name>A0A7K1L1N5_9ACTN</name>
<keyword evidence="2" id="KW-1185">Reference proteome</keyword>
<protein>
    <submittedName>
        <fullName evidence="1">Uncharacterized protein</fullName>
    </submittedName>
</protein>
<evidence type="ECO:0000313" key="1">
    <source>
        <dbReference type="EMBL" id="MUN38213.1"/>
    </source>
</evidence>
<dbReference type="AlphaFoldDB" id="A0A7K1L1N5"/>
<gene>
    <name evidence="1" type="ORF">GNZ18_16600</name>
</gene>
<evidence type="ECO:0000313" key="2">
    <source>
        <dbReference type="Proteomes" id="UP000432015"/>
    </source>
</evidence>
<dbReference type="EMBL" id="WOFH01000005">
    <property type="protein sequence ID" value="MUN38213.1"/>
    <property type="molecule type" value="Genomic_DNA"/>
</dbReference>
<reference evidence="1 2" key="1">
    <citation type="submission" date="2019-11" db="EMBL/GenBank/DDBJ databases">
        <authorList>
            <person name="Cao P."/>
        </authorList>
    </citation>
    <scope>NUCLEOTIDE SEQUENCE [LARGE SCALE GENOMIC DNA]</scope>
    <source>
        <strain evidence="1 2">NEAU-AAG5</strain>
    </source>
</reference>
<organism evidence="1 2">
    <name type="scientific">Actinomadura litoris</name>
    <dbReference type="NCBI Taxonomy" id="2678616"/>
    <lineage>
        <taxon>Bacteria</taxon>
        <taxon>Bacillati</taxon>
        <taxon>Actinomycetota</taxon>
        <taxon>Actinomycetes</taxon>
        <taxon>Streptosporangiales</taxon>
        <taxon>Thermomonosporaceae</taxon>
        <taxon>Actinomadura</taxon>
    </lineage>
</organism>
<dbReference type="Proteomes" id="UP000432015">
    <property type="component" value="Unassembled WGS sequence"/>
</dbReference>